<dbReference type="Gene3D" id="3.20.70.20">
    <property type="match status" value="1"/>
</dbReference>
<keyword evidence="6 9" id="KW-0560">Oxidoreductase</keyword>
<keyword evidence="5 8" id="KW-0067">ATP-binding</keyword>
<dbReference type="Pfam" id="PF00317">
    <property type="entry name" value="Ribonuc_red_lgN"/>
    <property type="match status" value="1"/>
</dbReference>
<dbReference type="VEuPathDB" id="CryptoDB:Vbra_8185"/>
<evidence type="ECO:0000313" key="13">
    <source>
        <dbReference type="Proteomes" id="UP000041254"/>
    </source>
</evidence>
<dbReference type="PhylomeDB" id="A0A0G4EU03"/>
<dbReference type="InterPro" id="IPR005144">
    <property type="entry name" value="ATP-cone_dom"/>
</dbReference>
<dbReference type="InterPro" id="IPR000788">
    <property type="entry name" value="RNR_lg_C"/>
</dbReference>
<dbReference type="STRING" id="1169540.A0A0G4EU03"/>
<evidence type="ECO:0000256" key="1">
    <source>
        <dbReference type="ARBA" id="ARBA00010406"/>
    </source>
</evidence>
<proteinExistence type="inferred from homology"/>
<dbReference type="UniPathway" id="UPA00326"/>
<keyword evidence="4 8" id="KW-0547">Nucleotide-binding</keyword>
<dbReference type="PROSITE" id="PS00089">
    <property type="entry name" value="RIBORED_LARGE"/>
    <property type="match status" value="1"/>
</dbReference>
<dbReference type="GO" id="GO:0005524">
    <property type="term" value="F:ATP binding"/>
    <property type="evidence" value="ECO:0007669"/>
    <property type="project" value="UniProtKB-UniRule"/>
</dbReference>
<accession>A0A0G4EU03</accession>
<gene>
    <name evidence="12" type="ORF">Vbra_8185</name>
</gene>
<feature type="domain" description="ATP-cone" evidence="11">
    <location>
        <begin position="46"/>
        <end position="160"/>
    </location>
</feature>
<comment type="catalytic activity">
    <reaction evidence="9">
        <text>a 2'-deoxyribonucleoside 5'-diphosphate + [thioredoxin]-disulfide + H2O = a ribonucleoside 5'-diphosphate + [thioredoxin]-dithiol</text>
        <dbReference type="Rhea" id="RHEA:23252"/>
        <dbReference type="Rhea" id="RHEA-COMP:10698"/>
        <dbReference type="Rhea" id="RHEA-COMP:10700"/>
        <dbReference type="ChEBI" id="CHEBI:15377"/>
        <dbReference type="ChEBI" id="CHEBI:29950"/>
        <dbReference type="ChEBI" id="CHEBI:50058"/>
        <dbReference type="ChEBI" id="CHEBI:57930"/>
        <dbReference type="ChEBI" id="CHEBI:73316"/>
        <dbReference type="EC" id="1.17.4.1"/>
    </reaction>
</comment>
<evidence type="ECO:0000256" key="10">
    <source>
        <dbReference type="SAM" id="MobiDB-lite"/>
    </source>
</evidence>
<dbReference type="PANTHER" id="PTHR11573">
    <property type="entry name" value="RIBONUCLEOSIDE-DIPHOSPHATE REDUCTASE LARGE CHAIN"/>
    <property type="match status" value="1"/>
</dbReference>
<dbReference type="Proteomes" id="UP000041254">
    <property type="component" value="Unassembled WGS sequence"/>
</dbReference>
<organism evidence="12 13">
    <name type="scientific">Vitrella brassicaformis (strain CCMP3155)</name>
    <dbReference type="NCBI Taxonomy" id="1169540"/>
    <lineage>
        <taxon>Eukaryota</taxon>
        <taxon>Sar</taxon>
        <taxon>Alveolata</taxon>
        <taxon>Colpodellida</taxon>
        <taxon>Vitrellaceae</taxon>
        <taxon>Vitrella</taxon>
    </lineage>
</organism>
<keyword evidence="7 9" id="KW-0215">Deoxyribonucleotide synthesis</keyword>
<feature type="region of interest" description="Disordered" evidence="10">
    <location>
        <begin position="982"/>
        <end position="1068"/>
    </location>
</feature>
<reference evidence="12 13" key="1">
    <citation type="submission" date="2014-11" db="EMBL/GenBank/DDBJ databases">
        <authorList>
            <person name="Zhu J."/>
            <person name="Qi W."/>
            <person name="Song R."/>
        </authorList>
    </citation>
    <scope>NUCLEOTIDE SEQUENCE [LARGE SCALE GENOMIC DNA]</scope>
</reference>
<evidence type="ECO:0000256" key="3">
    <source>
        <dbReference type="ARBA" id="ARBA00022533"/>
    </source>
</evidence>
<dbReference type="InterPro" id="IPR008926">
    <property type="entry name" value="RNR_R1-su_N"/>
</dbReference>
<evidence type="ECO:0000256" key="2">
    <source>
        <dbReference type="ARBA" id="ARBA00012274"/>
    </source>
</evidence>
<sequence>MMSSPSHSAATDGLHEYDELLARILRAEQRPPAASTTTCTPTEWPTQVVKRSKELEGFDLRKILRRVERVLPGLKSDVARIAMGGTGRRNGLGARREEERDELLVTLGAKIVKGLTENISTQSIDEFIVETIAFHQADHPDFARLAGRLCATQLWKGTCDTFSAAMEALYTYVDDHGRDCSLIAEDTYRFVREHKDELDKAIRNERDLDFDYFGFCTLKKSYLLRIKGRQAERPQYLFMRVACGIFAPDMAKVIKTYDLLSRKDYIHATPTLFYAGTKKAQMASCYLMQIAADSIPGIFETVTRAANISAGGGGIGVAVHVVRAEGAYIRSSNGRSNGIVPMLRVFNATSRYVDQGGGKRKGAFAIYIEPWHADILAFLDIRKNHGKEEHRARDLFCGLWVPDLFMRRVERDEEWTLMCPDTCRGLNTKYGRAFDELYERYEREGMGRRTLRARDLWRHIVHVQIETGTPYMLYKDACNFKSNQKHLGTIQSSNLCTEILEYTAPDEVAVCNLASISLPQFIKETHATEQPPPPAEVCLVDEVVDEDMNESPSYYRRCRSPLIPTVQDDGRAAHPALSPTSPSKRTHDSRLAGGGLGQFGEAGLAESGPKRLKSGGDDAAGSSVCEGPMLHRSSHEPPPITKSGQAVLDKFDFTRLRDVVCHMVRALNQVIDRNAYPIAEAEKSNLRHRPIGIGVQGLADVMAMLGLDYEGEEARLLNFKIFEHIHYAALSASCDLAARDGPYETFKGSPASEGKLQMDLWAEYAADFAQRNPLPPSPVPSPHAPLMGPPFPFDPHLDWAGLRRRIVKKGLRNSLLTAPMPTASTAQILGNNESFEPFTSNLYRRSVLAGEFVIINPHLVRHLIQKGEWPLATEDRDMLIARGGSVSSLSLPGDTHNVYKTVWEMSQRTLINMAADRGWFVDQSQSMNLFLKTPSYAQVTSMHFYAWRKQLKTGMYYLRSQPSRTAQKVTVPPQITRHVSNEESAKFHAQPKHLTLTHPSPGRPPIPSAHSDSHLPLMSGMMNGTHGHEQGQDGSGSSSSGSVGAACYRRRQRASESDNTPSCDMCGA</sequence>
<dbReference type="InterPro" id="IPR013346">
    <property type="entry name" value="NrdE_NrdA_C"/>
</dbReference>
<keyword evidence="13" id="KW-1185">Reference proteome</keyword>
<evidence type="ECO:0000256" key="4">
    <source>
        <dbReference type="ARBA" id="ARBA00022741"/>
    </source>
</evidence>
<dbReference type="PANTHER" id="PTHR11573:SF6">
    <property type="entry name" value="RIBONUCLEOSIDE-DIPHOSPHATE REDUCTASE LARGE SUBUNIT"/>
    <property type="match status" value="1"/>
</dbReference>
<dbReference type="SUPFAM" id="SSF48168">
    <property type="entry name" value="R1 subunit of ribonucleotide reductase, N-terminal domain"/>
    <property type="match status" value="1"/>
</dbReference>
<protein>
    <recommendedName>
        <fullName evidence="2 9">Ribonucleoside-diphosphate reductase</fullName>
        <ecNumber evidence="2 9">1.17.4.1</ecNumber>
    </recommendedName>
</protein>
<evidence type="ECO:0000256" key="8">
    <source>
        <dbReference type="PROSITE-ProRule" id="PRU00492"/>
    </source>
</evidence>
<dbReference type="InParanoid" id="A0A0G4EU03"/>
<evidence type="ECO:0000313" key="12">
    <source>
        <dbReference type="EMBL" id="CEM01740.1"/>
    </source>
</evidence>
<dbReference type="EC" id="1.17.4.1" evidence="2 9"/>
<evidence type="ECO:0000256" key="9">
    <source>
        <dbReference type="RuleBase" id="RU003410"/>
    </source>
</evidence>
<dbReference type="InterPro" id="IPR013509">
    <property type="entry name" value="RNR_lsu_N"/>
</dbReference>
<dbReference type="GO" id="GO:0009263">
    <property type="term" value="P:deoxyribonucleotide biosynthetic process"/>
    <property type="evidence" value="ECO:0007669"/>
    <property type="project" value="UniProtKB-KW"/>
</dbReference>
<dbReference type="OrthoDB" id="3000483at2759"/>
<dbReference type="AlphaFoldDB" id="A0A0G4EU03"/>
<evidence type="ECO:0000256" key="6">
    <source>
        <dbReference type="ARBA" id="ARBA00023002"/>
    </source>
</evidence>
<dbReference type="CDD" id="cd01679">
    <property type="entry name" value="RNR_I"/>
    <property type="match status" value="1"/>
</dbReference>
<comment type="similarity">
    <text evidence="1 9">Belongs to the ribonucleoside diphosphate reductase large chain family.</text>
</comment>
<dbReference type="EMBL" id="CDMY01000309">
    <property type="protein sequence ID" value="CEM01740.1"/>
    <property type="molecule type" value="Genomic_DNA"/>
</dbReference>
<dbReference type="SUPFAM" id="SSF51998">
    <property type="entry name" value="PFL-like glycyl radical enzymes"/>
    <property type="match status" value="2"/>
</dbReference>
<evidence type="ECO:0000256" key="5">
    <source>
        <dbReference type="ARBA" id="ARBA00022840"/>
    </source>
</evidence>
<dbReference type="GO" id="GO:0005971">
    <property type="term" value="C:ribonucleoside-diphosphate reductase complex"/>
    <property type="evidence" value="ECO:0007669"/>
    <property type="project" value="TreeGrafter"/>
</dbReference>
<evidence type="ECO:0000256" key="7">
    <source>
        <dbReference type="ARBA" id="ARBA00023116"/>
    </source>
</evidence>
<keyword evidence="3" id="KW-0021">Allosteric enzyme</keyword>
<name>A0A0G4EU03_VITBC</name>
<feature type="region of interest" description="Disordered" evidence="10">
    <location>
        <begin position="565"/>
        <end position="643"/>
    </location>
</feature>
<dbReference type="InterPro" id="IPR039718">
    <property type="entry name" value="Rrm1"/>
</dbReference>
<dbReference type="PROSITE" id="PS51161">
    <property type="entry name" value="ATP_CONE"/>
    <property type="match status" value="1"/>
</dbReference>
<dbReference type="NCBIfam" id="TIGR02506">
    <property type="entry name" value="NrdE_NrdA"/>
    <property type="match status" value="1"/>
</dbReference>
<dbReference type="Pfam" id="PF02867">
    <property type="entry name" value="Ribonuc_red_lgC"/>
    <property type="match status" value="2"/>
</dbReference>
<dbReference type="PRINTS" id="PR01183">
    <property type="entry name" value="RIBORDTASEM1"/>
</dbReference>
<evidence type="ECO:0000259" key="11">
    <source>
        <dbReference type="PROSITE" id="PS51161"/>
    </source>
</evidence>
<comment type="function">
    <text evidence="9">Provides the precursors necessary for DNA synthesis. Catalyzes the biosynthesis of deoxyribonucleotides from the corresponding ribonucleotides.</text>
</comment>
<dbReference type="GO" id="GO:0004748">
    <property type="term" value="F:ribonucleoside-diphosphate reductase activity, thioredoxin disulfide as acceptor"/>
    <property type="evidence" value="ECO:0007669"/>
    <property type="project" value="UniProtKB-EC"/>
</dbReference>